<evidence type="ECO:0000256" key="1">
    <source>
        <dbReference type="ARBA" id="ARBA00004123"/>
    </source>
</evidence>
<dbReference type="GO" id="GO:0005634">
    <property type="term" value="C:nucleus"/>
    <property type="evidence" value="ECO:0007669"/>
    <property type="project" value="UniProtKB-SubCell"/>
</dbReference>
<comment type="function">
    <text evidence="11">Histone methyltransferase that specifically trimethylates histone H3 to form H3K79me3. This methylation is required for telomere silencing and for the pachytene checkpoint during the meiotic cell cycle by allowing the recruitment of RAD9 to double strand breaks. Nucleosomes are preferred as substrate compared to free histone.</text>
</comment>
<dbReference type="PANTHER" id="PTHR21451:SF0">
    <property type="entry name" value="HISTONE-LYSINE N-METHYLTRANSFERASE, H3 LYSINE-79 SPECIFIC"/>
    <property type="match status" value="1"/>
</dbReference>
<evidence type="ECO:0000256" key="11">
    <source>
        <dbReference type="RuleBase" id="RU271113"/>
    </source>
</evidence>
<protein>
    <recommendedName>
        <fullName evidence="3 11">Histone-lysine N-methyltransferase, H3 lysine-79 specific</fullName>
        <ecNumber evidence="2 11">2.1.1.360</ecNumber>
    </recommendedName>
    <alternativeName>
        <fullName evidence="9 11">Histone H3-K79 methyltransferase</fullName>
    </alternativeName>
</protein>
<evidence type="ECO:0000313" key="16">
    <source>
        <dbReference type="Proteomes" id="UP001218188"/>
    </source>
</evidence>
<dbReference type="PANTHER" id="PTHR21451">
    <property type="entry name" value="HISTONE H3 METHYLTRANSFERASE"/>
    <property type="match status" value="1"/>
</dbReference>
<evidence type="ECO:0000256" key="12">
    <source>
        <dbReference type="SAM" id="SignalP"/>
    </source>
</evidence>
<dbReference type="InterPro" id="IPR029063">
    <property type="entry name" value="SAM-dependent_MTases_sf"/>
</dbReference>
<keyword evidence="12" id="KW-0732">Signal</keyword>
<comment type="similarity">
    <text evidence="11">Belongs to the class I-like SAM-binding methyltransferase superfamily. DOT1 family.</text>
</comment>
<sequence length="371" mass="41911">MALGRLLMKAAIISFLLLSPKNKLDYSPLQDLENAILIFARHYLDPGQQAKFGPIPNPDDPVVALELVGPGPRFLLSMHTALVEHNGPAFFKAVTDVNSMLREIKYPVQEDGNLLHPNSIEAVMNLWQHTGIPLQVVHHVLEESYLRCILLYGADLRRYRPWSNEVYGELLPSLVDEIIHLTNLKKHSLFLDLGSGIGHVVMQACLQTGCRGHGIEISSSVAAIARWMAAIFRQRCHMWGLKFGLFELEEGDMTTSSLVLDKLRDADVILVNNKSFDDTLNGKILHLFMNLKDHAHVVSLLPLSTSLNRRVTERNVDDVGNIFHVEEHWSDPMQVSWSSSVQKYYLYKVDHAGYSTKLQGFAQAFRDPLRM</sequence>
<dbReference type="PROSITE" id="PS51569">
    <property type="entry name" value="DOT1"/>
    <property type="match status" value="1"/>
</dbReference>
<dbReference type="FunFam" id="3.40.50.150:FF:000033">
    <property type="entry name" value="Histone-lysine N-methyltransferase, H3 lysine-79 specific"/>
    <property type="match status" value="1"/>
</dbReference>
<keyword evidence="4 11" id="KW-0489">Methyltransferase</keyword>
<evidence type="ECO:0000256" key="3">
    <source>
        <dbReference type="ARBA" id="ARBA00020987"/>
    </source>
</evidence>
<name>A0AAD6WQN3_9AGAR</name>
<evidence type="ECO:0000313" key="15">
    <source>
        <dbReference type="EMBL" id="KAJ7031788.1"/>
    </source>
</evidence>
<accession>A0AAD6WQN3</accession>
<dbReference type="InterPro" id="IPR030445">
    <property type="entry name" value="H3-K79_meTrfase"/>
</dbReference>
<dbReference type="EMBL" id="JARJCM010000079">
    <property type="protein sequence ID" value="KAJ7031788.1"/>
    <property type="molecule type" value="Genomic_DNA"/>
</dbReference>
<dbReference type="SUPFAM" id="SSF53335">
    <property type="entry name" value="S-adenosyl-L-methionine-dependent methyltransferases"/>
    <property type="match status" value="1"/>
</dbReference>
<evidence type="ECO:0000259" key="13">
    <source>
        <dbReference type="PROSITE" id="PS51569"/>
    </source>
</evidence>
<dbReference type="Pfam" id="PF08123">
    <property type="entry name" value="DOT1"/>
    <property type="match status" value="1"/>
</dbReference>
<dbReference type="InterPro" id="IPR025789">
    <property type="entry name" value="DOT1_dom"/>
</dbReference>
<dbReference type="Gene3D" id="3.40.50.150">
    <property type="entry name" value="Vaccinia Virus protein VP39"/>
    <property type="match status" value="1"/>
</dbReference>
<keyword evidence="6 11" id="KW-0949">S-adenosyl-L-methionine</keyword>
<comment type="subcellular location">
    <subcellularLocation>
        <location evidence="1 11">Nucleus</location>
    </subcellularLocation>
</comment>
<comment type="caution">
    <text evidence="14">The sequence shown here is derived from an EMBL/GenBank/DDBJ whole genome shotgun (WGS) entry which is preliminary data.</text>
</comment>
<evidence type="ECO:0000256" key="7">
    <source>
        <dbReference type="ARBA" id="ARBA00022853"/>
    </source>
</evidence>
<evidence type="ECO:0000256" key="9">
    <source>
        <dbReference type="ARBA" id="ARBA00029821"/>
    </source>
</evidence>
<organism evidence="14 16">
    <name type="scientific">Mycena alexandri</name>
    <dbReference type="NCBI Taxonomy" id="1745969"/>
    <lineage>
        <taxon>Eukaryota</taxon>
        <taxon>Fungi</taxon>
        <taxon>Dikarya</taxon>
        <taxon>Basidiomycota</taxon>
        <taxon>Agaricomycotina</taxon>
        <taxon>Agaricomycetes</taxon>
        <taxon>Agaricomycetidae</taxon>
        <taxon>Agaricales</taxon>
        <taxon>Marasmiineae</taxon>
        <taxon>Mycenaceae</taxon>
        <taxon>Mycena</taxon>
    </lineage>
</organism>
<feature type="domain" description="DOT1" evidence="13">
    <location>
        <begin position="13"/>
        <end position="362"/>
    </location>
</feature>
<evidence type="ECO:0000256" key="2">
    <source>
        <dbReference type="ARBA" id="ARBA00012190"/>
    </source>
</evidence>
<dbReference type="Proteomes" id="UP001218188">
    <property type="component" value="Unassembled WGS sequence"/>
</dbReference>
<dbReference type="CDD" id="cd02440">
    <property type="entry name" value="AdoMet_MTases"/>
    <property type="match status" value="1"/>
</dbReference>
<comment type="catalytic activity">
    <reaction evidence="10 11">
        <text>L-lysyl(79)-[histone H3] + 3 S-adenosyl-L-methionine = N(6),N(6),N(6)-trimethyl-L-lysyl(79)-[histone H3] + 3 S-adenosyl-L-homocysteine + 3 H(+)</text>
        <dbReference type="Rhea" id="RHEA:60328"/>
        <dbReference type="Rhea" id="RHEA-COMP:15549"/>
        <dbReference type="Rhea" id="RHEA-COMP:15552"/>
        <dbReference type="ChEBI" id="CHEBI:15378"/>
        <dbReference type="ChEBI" id="CHEBI:29969"/>
        <dbReference type="ChEBI" id="CHEBI:57856"/>
        <dbReference type="ChEBI" id="CHEBI:59789"/>
        <dbReference type="ChEBI" id="CHEBI:61961"/>
        <dbReference type="EC" id="2.1.1.360"/>
    </reaction>
</comment>
<evidence type="ECO:0000256" key="4">
    <source>
        <dbReference type="ARBA" id="ARBA00022603"/>
    </source>
</evidence>
<dbReference type="GO" id="GO:0140956">
    <property type="term" value="F:histone H3K79 trimethyltransferase activity"/>
    <property type="evidence" value="ECO:0007669"/>
    <property type="project" value="UniProtKB-EC"/>
</dbReference>
<evidence type="ECO:0000256" key="10">
    <source>
        <dbReference type="ARBA" id="ARBA00047770"/>
    </source>
</evidence>
<dbReference type="EMBL" id="JARJCM010000274">
    <property type="protein sequence ID" value="KAJ7020106.1"/>
    <property type="molecule type" value="Genomic_DNA"/>
</dbReference>
<evidence type="ECO:0000256" key="8">
    <source>
        <dbReference type="ARBA" id="ARBA00023242"/>
    </source>
</evidence>
<dbReference type="GO" id="GO:0032259">
    <property type="term" value="P:methylation"/>
    <property type="evidence" value="ECO:0007669"/>
    <property type="project" value="UniProtKB-KW"/>
</dbReference>
<keyword evidence="8 11" id="KW-0539">Nucleus</keyword>
<keyword evidence="5 11" id="KW-0808">Transferase</keyword>
<dbReference type="EC" id="2.1.1.360" evidence="2 11"/>
<feature type="chain" id="PRO_5042441770" description="Histone-lysine N-methyltransferase, H3 lysine-79 specific" evidence="12">
    <location>
        <begin position="19"/>
        <end position="371"/>
    </location>
</feature>
<gene>
    <name evidence="15" type="ORF">C8F04DRAFT_1262646</name>
    <name evidence="14" type="ORF">C8F04DRAFT_1275535</name>
</gene>
<keyword evidence="16" id="KW-1185">Reference proteome</keyword>
<evidence type="ECO:0000256" key="5">
    <source>
        <dbReference type="ARBA" id="ARBA00022679"/>
    </source>
</evidence>
<keyword evidence="7 11" id="KW-0156">Chromatin regulator</keyword>
<evidence type="ECO:0000256" key="6">
    <source>
        <dbReference type="ARBA" id="ARBA00022691"/>
    </source>
</evidence>
<comment type="activity regulation">
    <text evidence="11">Ubiquitination of histone H2B to form H2BK123ub1 is required for efficient DOT1 methyltransferase activity on histone H3.</text>
</comment>
<comment type="miscellaneous">
    <text evidence="11">In contrast to other lysine histone methyltransferases, it does not contain a SET domain, suggesting the existence of another mechanism for methylation of lysine residues of histones.</text>
</comment>
<feature type="signal peptide" evidence="12">
    <location>
        <begin position="1"/>
        <end position="18"/>
    </location>
</feature>
<dbReference type="AlphaFoldDB" id="A0AAD6WQN3"/>
<dbReference type="GO" id="GO:0006281">
    <property type="term" value="P:DNA repair"/>
    <property type="evidence" value="ECO:0007669"/>
    <property type="project" value="TreeGrafter"/>
</dbReference>
<proteinExistence type="inferred from homology"/>
<dbReference type="GO" id="GO:0000077">
    <property type="term" value="P:DNA damage checkpoint signaling"/>
    <property type="evidence" value="ECO:0007669"/>
    <property type="project" value="TreeGrafter"/>
</dbReference>
<evidence type="ECO:0000313" key="14">
    <source>
        <dbReference type="EMBL" id="KAJ7020106.1"/>
    </source>
</evidence>
<reference evidence="14" key="1">
    <citation type="submission" date="2023-03" db="EMBL/GenBank/DDBJ databases">
        <title>Massive genome expansion in bonnet fungi (Mycena s.s.) driven by repeated elements and novel gene families across ecological guilds.</title>
        <authorList>
            <consortium name="Lawrence Berkeley National Laboratory"/>
            <person name="Harder C.B."/>
            <person name="Miyauchi S."/>
            <person name="Viragh M."/>
            <person name="Kuo A."/>
            <person name="Thoen E."/>
            <person name="Andreopoulos B."/>
            <person name="Lu D."/>
            <person name="Skrede I."/>
            <person name="Drula E."/>
            <person name="Henrissat B."/>
            <person name="Morin E."/>
            <person name="Kohler A."/>
            <person name="Barry K."/>
            <person name="LaButti K."/>
            <person name="Morin E."/>
            <person name="Salamov A."/>
            <person name="Lipzen A."/>
            <person name="Mereny Z."/>
            <person name="Hegedus B."/>
            <person name="Baldrian P."/>
            <person name="Stursova M."/>
            <person name="Weitz H."/>
            <person name="Taylor A."/>
            <person name="Grigoriev I.V."/>
            <person name="Nagy L.G."/>
            <person name="Martin F."/>
            <person name="Kauserud H."/>
        </authorList>
    </citation>
    <scope>NUCLEOTIDE SEQUENCE</scope>
    <source>
        <strain evidence="14">CBHHK200</strain>
    </source>
</reference>